<feature type="transmembrane region" description="Helical" evidence="1">
    <location>
        <begin position="83"/>
        <end position="103"/>
    </location>
</feature>
<evidence type="ECO:0000256" key="1">
    <source>
        <dbReference type="SAM" id="Phobius"/>
    </source>
</evidence>
<organism evidence="2 3">
    <name type="scientific">Cannabis sativa</name>
    <name type="common">Hemp</name>
    <name type="synonym">Marijuana</name>
    <dbReference type="NCBI Taxonomy" id="3483"/>
    <lineage>
        <taxon>Eukaryota</taxon>
        <taxon>Viridiplantae</taxon>
        <taxon>Streptophyta</taxon>
        <taxon>Embryophyta</taxon>
        <taxon>Tracheophyta</taxon>
        <taxon>Spermatophyta</taxon>
        <taxon>Magnoliopsida</taxon>
        <taxon>eudicotyledons</taxon>
        <taxon>Gunneridae</taxon>
        <taxon>Pentapetalae</taxon>
        <taxon>rosids</taxon>
        <taxon>fabids</taxon>
        <taxon>Rosales</taxon>
        <taxon>Cannabaceae</taxon>
        <taxon>Cannabis</taxon>
    </lineage>
</organism>
<proteinExistence type="predicted"/>
<evidence type="ECO:0008006" key="4">
    <source>
        <dbReference type="Google" id="ProtNLM"/>
    </source>
</evidence>
<dbReference type="Proteomes" id="UP000596661">
    <property type="component" value="Chromosome 1"/>
</dbReference>
<feature type="transmembrane region" description="Helical" evidence="1">
    <location>
        <begin position="115"/>
        <end position="136"/>
    </location>
</feature>
<evidence type="ECO:0000313" key="3">
    <source>
        <dbReference type="Proteomes" id="UP000596661"/>
    </source>
</evidence>
<keyword evidence="1" id="KW-1133">Transmembrane helix</keyword>
<name>A0A803NNL8_CANSA</name>
<dbReference type="Gramene" id="evm.model.01.318">
    <property type="protein sequence ID" value="cds.evm.model.01.318"/>
    <property type="gene ID" value="evm.TU.01.318"/>
</dbReference>
<sequence length="152" mass="15995">MAAVAQISASLSVSIRDACAFSPAPIPSRPSLSNFAQTRSFFATGSPLVLRRTSCQKKYAASKATPFSIKCEQSTQESGLDVWLGRFAMIGFAVAISVEIATGKGLLENFGLSSPLPTVALAVTALVGVLTAVFIFQSSKKLIILDSFALFV</sequence>
<dbReference type="EnsemblPlants" id="evm.model.01.318">
    <property type="protein sequence ID" value="cds.evm.model.01.318"/>
    <property type="gene ID" value="evm.TU.01.318"/>
</dbReference>
<keyword evidence="1" id="KW-0472">Membrane</keyword>
<keyword evidence="3" id="KW-1185">Reference proteome</keyword>
<keyword evidence="1" id="KW-0812">Transmembrane</keyword>
<dbReference type="AlphaFoldDB" id="A0A803NNL8"/>
<evidence type="ECO:0000313" key="2">
    <source>
        <dbReference type="EnsemblPlants" id="cds.evm.model.01.318"/>
    </source>
</evidence>
<dbReference type="SUPFAM" id="SSF103511">
    <property type="entry name" value="Chlorophyll a-b binding protein"/>
    <property type="match status" value="1"/>
</dbReference>
<dbReference type="OrthoDB" id="543868at2759"/>
<protein>
    <recommendedName>
        <fullName evidence="4">Stress enhanced protein 1, chloroplastic</fullName>
    </recommendedName>
</protein>
<accession>A0A803NNL8</accession>
<dbReference type="EMBL" id="UZAU01000008">
    <property type="status" value="NOT_ANNOTATED_CDS"/>
    <property type="molecule type" value="Genomic_DNA"/>
</dbReference>
<reference evidence="2" key="2">
    <citation type="submission" date="2021-03" db="UniProtKB">
        <authorList>
            <consortium name="EnsemblPlants"/>
        </authorList>
    </citation>
    <scope>IDENTIFICATION</scope>
</reference>
<reference evidence="2" key="1">
    <citation type="submission" date="2018-11" db="EMBL/GenBank/DDBJ databases">
        <authorList>
            <person name="Grassa J C."/>
        </authorList>
    </citation>
    <scope>NUCLEOTIDE SEQUENCE [LARGE SCALE GENOMIC DNA]</scope>
</reference>